<comment type="subcellular location">
    <subcellularLocation>
        <location evidence="1">Mitochondrion membrane</location>
        <topology evidence="1">Multi-pass membrane protein</topology>
    </subcellularLocation>
</comment>
<keyword evidence="3" id="KW-1133">Transmembrane helix</keyword>
<dbReference type="GO" id="GO:0005741">
    <property type="term" value="C:mitochondrial outer membrane"/>
    <property type="evidence" value="ECO:0007669"/>
    <property type="project" value="TreeGrafter"/>
</dbReference>
<keyword evidence="4" id="KW-0496">Mitochondrion</keyword>
<organism evidence="6">
    <name type="scientific">Aplanochytrium stocchinoi</name>
    <dbReference type="NCBI Taxonomy" id="215587"/>
    <lineage>
        <taxon>Eukaryota</taxon>
        <taxon>Sar</taxon>
        <taxon>Stramenopiles</taxon>
        <taxon>Bigyra</taxon>
        <taxon>Labyrinthulomycetes</taxon>
        <taxon>Thraustochytrida</taxon>
        <taxon>Thraustochytriidae</taxon>
        <taxon>Aplanochytrium</taxon>
    </lineage>
</organism>
<evidence type="ECO:0000313" key="6">
    <source>
        <dbReference type="EMBL" id="CAE0432253.1"/>
    </source>
</evidence>
<dbReference type="PANTHER" id="PTHR28234">
    <property type="entry name" value="NUCLEAR CONTROL OF ATPASE PROTEIN 2"/>
    <property type="match status" value="1"/>
</dbReference>
<sequence length="449" mass="51362">MCLTDFEYLLTSQSLRGFMKSRRLRDVSGDLGLNSTKQAELCVRLQKVSLNSSALIHDLEHCRNYWMSRLRTRFGLISLITHKSDRKFILDQIYKAKVSLKKSYKLIGECEKHLFKVCKTRNVEGKFHSAAADDYLDIEREFKELVDEYKVVNSSIPRLNRLLDSRNTALGGAGMVGVYIISTGVVNWSKICYWANSSYGWLTEHLVNPLLAIMGEIFMKKVPQILEKGAVEDAKKSLHNMVNNYMSSKSISANDSSTTTVDLSMVATSYEEQISRPLWNAVNGSLLELMLIQIQVMKVEGLEAMSQLDRLLRENQFNTQLITMIPGLLCLYGLKLLLNRLYGLLTDNSGRLQMSKHNLDILIAKLASVFATEFDMLSNEEKLDFEGKVTHLVYQVSEWLEANRSLVLGSKAQEEFLKEKLMDMLGRSRYTKTEREKFSQICHIWNMGK</sequence>
<keyword evidence="5" id="KW-0472">Membrane</keyword>
<protein>
    <submittedName>
        <fullName evidence="6">Uncharacterized protein</fullName>
    </submittedName>
</protein>
<gene>
    <name evidence="6" type="ORF">ASTO00021_LOCUS2580</name>
</gene>
<evidence type="ECO:0000256" key="1">
    <source>
        <dbReference type="ARBA" id="ARBA00004225"/>
    </source>
</evidence>
<accession>A0A7S3PF58</accession>
<evidence type="ECO:0000256" key="2">
    <source>
        <dbReference type="ARBA" id="ARBA00022692"/>
    </source>
</evidence>
<name>A0A7S3PF58_9STRA</name>
<dbReference type="InterPro" id="IPR013946">
    <property type="entry name" value="NCA2-like"/>
</dbReference>
<keyword evidence="2" id="KW-0812">Transmembrane</keyword>
<dbReference type="EMBL" id="HBIN01003719">
    <property type="protein sequence ID" value="CAE0432253.1"/>
    <property type="molecule type" value="Transcribed_RNA"/>
</dbReference>
<dbReference type="AlphaFoldDB" id="A0A7S3PF58"/>
<evidence type="ECO:0000256" key="3">
    <source>
        <dbReference type="ARBA" id="ARBA00022989"/>
    </source>
</evidence>
<dbReference type="PANTHER" id="PTHR28234:SF1">
    <property type="entry name" value="NUCLEAR CONTROL OF ATPASE PROTEIN 2"/>
    <property type="match status" value="1"/>
</dbReference>
<proteinExistence type="predicted"/>
<evidence type="ECO:0000256" key="5">
    <source>
        <dbReference type="ARBA" id="ARBA00023136"/>
    </source>
</evidence>
<dbReference type="Pfam" id="PF08637">
    <property type="entry name" value="NCA2"/>
    <property type="match status" value="1"/>
</dbReference>
<evidence type="ECO:0000256" key="4">
    <source>
        <dbReference type="ARBA" id="ARBA00023128"/>
    </source>
</evidence>
<reference evidence="6" key="1">
    <citation type="submission" date="2021-01" db="EMBL/GenBank/DDBJ databases">
        <authorList>
            <person name="Corre E."/>
            <person name="Pelletier E."/>
            <person name="Niang G."/>
            <person name="Scheremetjew M."/>
            <person name="Finn R."/>
            <person name="Kale V."/>
            <person name="Holt S."/>
            <person name="Cochrane G."/>
            <person name="Meng A."/>
            <person name="Brown T."/>
            <person name="Cohen L."/>
        </authorList>
    </citation>
    <scope>NUCLEOTIDE SEQUENCE</scope>
    <source>
        <strain evidence="6">GSBS06</strain>
    </source>
</reference>